<evidence type="ECO:0000313" key="3">
    <source>
        <dbReference type="EMBL" id="WKN39139.1"/>
    </source>
</evidence>
<dbReference type="GO" id="GO:0004175">
    <property type="term" value="F:endopeptidase activity"/>
    <property type="evidence" value="ECO:0007669"/>
    <property type="project" value="TreeGrafter"/>
</dbReference>
<dbReference type="EMBL" id="CP120682">
    <property type="protein sequence ID" value="WKN39139.1"/>
    <property type="molecule type" value="Genomic_DNA"/>
</dbReference>
<dbReference type="GO" id="GO:0008236">
    <property type="term" value="F:serine-type peptidase activity"/>
    <property type="evidence" value="ECO:0007669"/>
    <property type="project" value="InterPro"/>
</dbReference>
<sequence length="355" mass="40488">MTQLRNGLLILAFSLLMFACEEALIRDEYDNNAVDVFNSLWTTVDENYTFFDLKGIDWDAVYEANRPRVKNGMRNDSLFNVLADMLFVLRDGHVNLQAGFDLSRNWDWYLDYPQNFDFTTLERNYLGDDYEITGPFLHRAIDSVGYIYYKSFEDDFSESIADYLVTLYASRVSDEDTIIYRGLIIDVRDNGGGSIGNVNTLVSRFTDERRHVQNWYYKDGPGHNDLTEPVKKYVDPKGDYQYKAPVVVLTNRSCYSATNFFVQIMKNFPNVVVMGDNTGGGGGLPINRELPNGWTYRFSSTVTTTVAGENIENGVAPDIRVDITDEDKQAGRDTILEEALRLINRVYDEGSSRGS</sequence>
<dbReference type="SMART" id="SM00245">
    <property type="entry name" value="TSPc"/>
    <property type="match status" value="1"/>
</dbReference>
<feature type="chain" id="PRO_5041210354" evidence="1">
    <location>
        <begin position="20"/>
        <end position="355"/>
    </location>
</feature>
<dbReference type="PANTHER" id="PTHR32060">
    <property type="entry name" value="TAIL-SPECIFIC PROTEASE"/>
    <property type="match status" value="1"/>
</dbReference>
<feature type="domain" description="Tail specific protease" evidence="2">
    <location>
        <begin position="113"/>
        <end position="322"/>
    </location>
</feature>
<reference evidence="3" key="2">
    <citation type="journal article" date="2024" name="Antonie Van Leeuwenhoek">
        <title>Roseihalotalea indica gen. nov., sp. nov., a halophilic Bacteroidetes from mesopelagic Southwest Indian Ocean with higher carbohydrate metabolic potential.</title>
        <authorList>
            <person name="Chen B."/>
            <person name="Zhang M."/>
            <person name="Lin D."/>
            <person name="Ye J."/>
            <person name="Tang K."/>
        </authorList>
    </citation>
    <scope>NUCLEOTIDE SEQUENCE</scope>
    <source>
        <strain evidence="3">TK19036</strain>
    </source>
</reference>
<protein>
    <submittedName>
        <fullName evidence="3">S41 family peptidase</fullName>
    </submittedName>
</protein>
<dbReference type="GO" id="GO:0007165">
    <property type="term" value="P:signal transduction"/>
    <property type="evidence" value="ECO:0007669"/>
    <property type="project" value="TreeGrafter"/>
</dbReference>
<gene>
    <name evidence="3" type="ORF">K4G66_10560</name>
</gene>
<evidence type="ECO:0000259" key="2">
    <source>
        <dbReference type="SMART" id="SM00245"/>
    </source>
</evidence>
<accession>A0AA49GSG2</accession>
<dbReference type="InterPro" id="IPR029045">
    <property type="entry name" value="ClpP/crotonase-like_dom_sf"/>
</dbReference>
<dbReference type="Pfam" id="PF14684">
    <property type="entry name" value="Tricorn_C1"/>
    <property type="match status" value="1"/>
</dbReference>
<dbReference type="InterPro" id="IPR005151">
    <property type="entry name" value="Tail-specific_protease"/>
</dbReference>
<dbReference type="Gene3D" id="3.90.226.10">
    <property type="entry name" value="2-enoyl-CoA Hydratase, Chain A, domain 1"/>
    <property type="match status" value="1"/>
</dbReference>
<name>A0AA49GSG2_9BACT</name>
<dbReference type="CDD" id="cd07563">
    <property type="entry name" value="Peptidase_S41_IRBP"/>
    <property type="match status" value="1"/>
</dbReference>
<dbReference type="PANTHER" id="PTHR32060:SF30">
    <property type="entry name" value="CARBOXY-TERMINAL PROCESSING PROTEASE CTPA"/>
    <property type="match status" value="1"/>
</dbReference>
<feature type="signal peptide" evidence="1">
    <location>
        <begin position="1"/>
        <end position="19"/>
    </location>
</feature>
<dbReference type="InterPro" id="IPR028204">
    <property type="entry name" value="Tricorn_C1"/>
</dbReference>
<dbReference type="GO" id="GO:0030288">
    <property type="term" value="C:outer membrane-bounded periplasmic space"/>
    <property type="evidence" value="ECO:0007669"/>
    <property type="project" value="TreeGrafter"/>
</dbReference>
<organism evidence="3">
    <name type="scientific">Roseihalotalea indica</name>
    <dbReference type="NCBI Taxonomy" id="2867963"/>
    <lineage>
        <taxon>Bacteria</taxon>
        <taxon>Pseudomonadati</taxon>
        <taxon>Bacteroidota</taxon>
        <taxon>Cytophagia</taxon>
        <taxon>Cytophagales</taxon>
        <taxon>Catalimonadaceae</taxon>
        <taxon>Roseihalotalea</taxon>
    </lineage>
</organism>
<keyword evidence="1" id="KW-0732">Signal</keyword>
<reference evidence="3" key="1">
    <citation type="journal article" date="2023" name="Comput. Struct. Biotechnol. J.">
        <title>Discovery of a novel marine Bacteroidetes with a rich repertoire of carbohydrate-active enzymes.</title>
        <authorList>
            <person name="Chen B."/>
            <person name="Liu G."/>
            <person name="Chen Q."/>
            <person name="Wang H."/>
            <person name="Liu L."/>
            <person name="Tang K."/>
        </authorList>
    </citation>
    <scope>NUCLEOTIDE SEQUENCE</scope>
    <source>
        <strain evidence="3">TK19036</strain>
    </source>
</reference>
<dbReference type="AlphaFoldDB" id="A0AA49GSG2"/>
<dbReference type="Gene3D" id="3.30.750.44">
    <property type="match status" value="1"/>
</dbReference>
<dbReference type="SUPFAM" id="SSF52096">
    <property type="entry name" value="ClpP/crotonase"/>
    <property type="match status" value="1"/>
</dbReference>
<dbReference type="PROSITE" id="PS51257">
    <property type="entry name" value="PROKAR_LIPOPROTEIN"/>
    <property type="match status" value="1"/>
</dbReference>
<dbReference type="GO" id="GO:0006508">
    <property type="term" value="P:proteolysis"/>
    <property type="evidence" value="ECO:0007669"/>
    <property type="project" value="InterPro"/>
</dbReference>
<dbReference type="Pfam" id="PF03572">
    <property type="entry name" value="Peptidase_S41"/>
    <property type="match status" value="1"/>
</dbReference>
<evidence type="ECO:0000256" key="1">
    <source>
        <dbReference type="SAM" id="SignalP"/>
    </source>
</evidence>
<proteinExistence type="predicted"/>